<feature type="coiled-coil region" evidence="7">
    <location>
        <begin position="1307"/>
        <end position="1334"/>
    </location>
</feature>
<dbReference type="InterPro" id="IPR011890">
    <property type="entry name" value="SMC_prok"/>
</dbReference>
<feature type="coiled-coil region" evidence="7">
    <location>
        <begin position="179"/>
        <end position="213"/>
    </location>
</feature>
<feature type="coiled-coil region" evidence="7">
    <location>
        <begin position="309"/>
        <end position="468"/>
    </location>
</feature>
<feature type="domain" description="RecF/RecN/SMC N-terminal" evidence="9">
    <location>
        <begin position="7"/>
        <end position="1493"/>
    </location>
</feature>
<organism evidence="10 11">
    <name type="scientific">Acetobacter aceti</name>
    <dbReference type="NCBI Taxonomy" id="435"/>
    <lineage>
        <taxon>Bacteria</taxon>
        <taxon>Pseudomonadati</taxon>
        <taxon>Pseudomonadota</taxon>
        <taxon>Alphaproteobacteria</taxon>
        <taxon>Acetobacterales</taxon>
        <taxon>Acetobacteraceae</taxon>
        <taxon>Acetobacter</taxon>
        <taxon>Acetobacter subgen. Acetobacter</taxon>
    </lineage>
</organism>
<feature type="compositionally biased region" description="Basic and acidic residues" evidence="8">
    <location>
        <begin position="933"/>
        <end position="945"/>
    </location>
</feature>
<keyword evidence="3 7" id="KW-0547">Nucleotide-binding</keyword>
<feature type="region of interest" description="Disordered" evidence="8">
    <location>
        <begin position="622"/>
        <end position="656"/>
    </location>
</feature>
<feature type="compositionally biased region" description="Basic and acidic residues" evidence="8">
    <location>
        <begin position="1222"/>
        <end position="1240"/>
    </location>
</feature>
<reference evidence="10 11" key="1">
    <citation type="submission" date="2020-07" db="EMBL/GenBank/DDBJ databases">
        <title>Complete Genome Sequence of an acetic acid bacterium, Acetobacter aceti JCM20276.</title>
        <authorList>
            <person name="Hirose Y."/>
            <person name="Mihara H."/>
        </authorList>
    </citation>
    <scope>NUCLEOTIDE SEQUENCE [LARGE SCALE GENOMIC DNA]</scope>
    <source>
        <strain evidence="10 11">JCM20276</strain>
    </source>
</reference>
<comment type="function">
    <text evidence="7">Required for chromosome condensation and partitioning.</text>
</comment>
<dbReference type="EMBL" id="AP023326">
    <property type="protein sequence ID" value="BCI67076.1"/>
    <property type="molecule type" value="Genomic_DNA"/>
</dbReference>
<sequence length="1517" mass="162373">MSARFVQLRIAGFKSFADPVSVDILPGLTGIVGPNGCGKSNVVEALRWAMGESSARSLRGGEMDDLIFAGTTNRPARNLAEVTLVLENAKGLGPGPFAEQDDLEVSRRAERGSGSDYRLNSKAIRARDVQTLFADLASGARSSAMVSQGRVAMLVGARPEERRTILEEAAGITGLHARRHEAELKLRATETNLTRAEDLRTQLESRLEGLTGQSEQASRYRELSANLRDAEVSLLALLHARARQQVERAKLAAVQARTALIAAEEASETAVLADYEADKALPAIREAAELARTALERQRVAAEGVALEEQRAAQAAKAATERLRQSEADRDAAKSRLEDASATLTRLQEEMAAVQAARASLPDRQTEAETNLTSLQTTLQDASETLERLMTEATAARTRSEQAQAALEAATLRHTRLAEDHESLKKQLEALQAELPAQYVLTEAEASVQQAAATLAACREEADAAAQKRSEAQVALSIARNAAETTRTRHIECEKALATATATLNGLCKDRDALAQRKEQTERELIPDTQRSALAQAVTDAEAARTQAVAALEAAETERAAASTALVEARGRMQEDNATRASVAAAVQSAEAALRRAEQEAATFARELAAAEQNAVPDSVLEQAQSARAAEEKRLTDAEQALANAEEAATQAAKDAQEAEATLGALKAELTRLKAQIEGLSQALGAEEEEDEASPISGQLDIPDGLEIALATVLAEGLDAPDAAVAPDAPRSWSSLGPLASPLTLPAGATSLASLFDAVPPALARALGQAGLVATVAAGDSLVSTLQAGQSLITRDGAFWRWDGYRIAAGQPSAAAQRLAQRRILKETQLRFDGKATDLPVAEQKAAATAQARTETAEAVRKARMDRAAVEGALGKVRTTEAETSRRHAAARARLDAVRPQCERAAQALVAAKQAVADAQATQEALPAPETLRQAHEEAKARDQKATQTEAAARDTRRKADAAFEQARRAQQETETRHGNAESRLGTILPELARLDSERVKGEETVEAARLALEASSDPASAATALKNAETTAREAEQAAAAARAKLEAVGQEMAGREAAHRAMQEKTLEIRSRLSATEPRLPALGVELNEAAETLEAAEAARAATVLDDQASDPIETLREKISELRREEQAGREARAALAAEVGTLTSREATLRDSLSEWTTRAKAAEEQLAEAQIRFDAVSADHQTLTALPDEARQLRERTAATLTEAEEKFATANAAREAAENRLKNAQEARRRTEGELATARENLLRSEGKSEQAQAILDQLLAETPEPPTAPVGDLTESAETGLRRKISRLTREREELGPVNLRADIEAQEAEQQIEVIRREHGEIEAAIARLRGSIGSLNKEGRERLMAVFTQVDHHFQSLFSRMFGGGRAHLGLVGSDDPLQAGLEIYAQPPGKKLATLSLLSGGEQALTALSLIFAVFRCNPAPICVLDEVDAPLDDANVGRFCALLGDMVNEAGTRFLVVTHHQLTMAHMDRLYGVTMQERGVSRVLSVDLDRAAAMAGERKKEEAHA</sequence>
<evidence type="ECO:0000256" key="2">
    <source>
        <dbReference type="ARBA" id="ARBA00022490"/>
    </source>
</evidence>
<dbReference type="GO" id="GO:0016887">
    <property type="term" value="F:ATP hydrolysis activity"/>
    <property type="evidence" value="ECO:0007669"/>
    <property type="project" value="InterPro"/>
</dbReference>
<dbReference type="Proteomes" id="UP000515220">
    <property type="component" value="Chromosome"/>
</dbReference>
<keyword evidence="4 7" id="KW-0067">ATP-binding</keyword>
<name>A0A6S6PJS7_ACEAC</name>
<evidence type="ECO:0000259" key="9">
    <source>
        <dbReference type="Pfam" id="PF02463"/>
    </source>
</evidence>
<accession>A0A6S6PJS7</accession>
<dbReference type="InterPro" id="IPR003395">
    <property type="entry name" value="RecF/RecN/SMC_N"/>
</dbReference>
<dbReference type="GO" id="GO:0005737">
    <property type="term" value="C:cytoplasm"/>
    <property type="evidence" value="ECO:0007669"/>
    <property type="project" value="UniProtKB-SubCell"/>
</dbReference>
<comment type="domain">
    <text evidence="7">Contains large globular domains required for ATP hydrolysis at each terminus and a third globular domain forming a flexible hinge near the middle of the molecule. These domains are separated by coiled-coil structures.</text>
</comment>
<proteinExistence type="inferred from homology"/>
<feature type="region of interest" description="Disordered" evidence="8">
    <location>
        <begin position="921"/>
        <end position="985"/>
    </location>
</feature>
<evidence type="ECO:0000313" key="10">
    <source>
        <dbReference type="EMBL" id="BCI67076.1"/>
    </source>
</evidence>
<feature type="region of interest" description="Disordered" evidence="8">
    <location>
        <begin position="1218"/>
        <end position="1240"/>
    </location>
</feature>
<evidence type="ECO:0000256" key="8">
    <source>
        <dbReference type="SAM" id="MobiDB-lite"/>
    </source>
</evidence>
<dbReference type="GO" id="GO:0005524">
    <property type="term" value="F:ATP binding"/>
    <property type="evidence" value="ECO:0007669"/>
    <property type="project" value="UniProtKB-UniRule"/>
</dbReference>
<keyword evidence="6 7" id="KW-0238">DNA-binding</keyword>
<protein>
    <recommendedName>
        <fullName evidence="7">Chromosome partition protein Smc</fullName>
    </recommendedName>
</protein>
<gene>
    <name evidence="7" type="primary">smc</name>
    <name evidence="10" type="ORF">AAJCM20276_17000</name>
</gene>
<dbReference type="GO" id="GO:0006260">
    <property type="term" value="P:DNA replication"/>
    <property type="evidence" value="ECO:0007669"/>
    <property type="project" value="UniProtKB-UniRule"/>
</dbReference>
<dbReference type="Gene3D" id="3.40.50.300">
    <property type="entry name" value="P-loop containing nucleotide triphosphate hydrolases"/>
    <property type="match status" value="2"/>
</dbReference>
<evidence type="ECO:0000256" key="4">
    <source>
        <dbReference type="ARBA" id="ARBA00022840"/>
    </source>
</evidence>
<feature type="coiled-coil region" evidence="7">
    <location>
        <begin position="1026"/>
        <end position="1053"/>
    </location>
</feature>
<evidence type="ECO:0000256" key="1">
    <source>
        <dbReference type="ARBA" id="ARBA00004496"/>
    </source>
</evidence>
<dbReference type="Pfam" id="PF02463">
    <property type="entry name" value="SMC_N"/>
    <property type="match status" value="1"/>
</dbReference>
<dbReference type="PIRSF" id="PIRSF005719">
    <property type="entry name" value="SMC"/>
    <property type="match status" value="1"/>
</dbReference>
<dbReference type="InterPro" id="IPR027417">
    <property type="entry name" value="P-loop_NTPase"/>
</dbReference>
<dbReference type="FunFam" id="3.40.50.300:FF:000901">
    <property type="entry name" value="Chromosome partition protein Smc"/>
    <property type="match status" value="1"/>
</dbReference>
<dbReference type="PANTHER" id="PTHR43977">
    <property type="entry name" value="STRUCTURAL MAINTENANCE OF CHROMOSOMES PROTEIN 3"/>
    <property type="match status" value="1"/>
</dbReference>
<dbReference type="HAMAP" id="MF_01894">
    <property type="entry name" value="Smc_prok"/>
    <property type="match status" value="1"/>
</dbReference>
<feature type="compositionally biased region" description="Basic and acidic residues" evidence="8">
    <location>
        <begin position="952"/>
        <end position="981"/>
    </location>
</feature>
<dbReference type="GO" id="GO:0007059">
    <property type="term" value="P:chromosome segregation"/>
    <property type="evidence" value="ECO:0007669"/>
    <property type="project" value="UniProtKB-UniRule"/>
</dbReference>
<evidence type="ECO:0000256" key="3">
    <source>
        <dbReference type="ARBA" id="ARBA00022741"/>
    </source>
</evidence>
<evidence type="ECO:0000256" key="7">
    <source>
        <dbReference type="HAMAP-Rule" id="MF_01894"/>
    </source>
</evidence>
<keyword evidence="2 7" id="KW-0963">Cytoplasm</keyword>
<feature type="compositionally biased region" description="Low complexity" evidence="8">
    <location>
        <begin position="638"/>
        <end position="654"/>
    </location>
</feature>
<evidence type="ECO:0000313" key="11">
    <source>
        <dbReference type="Proteomes" id="UP000515220"/>
    </source>
</evidence>
<dbReference type="RefSeq" id="WP_099347414.1">
    <property type="nucleotide sequence ID" value="NZ_AP023326.1"/>
</dbReference>
<dbReference type="GO" id="GO:0007062">
    <property type="term" value="P:sister chromatid cohesion"/>
    <property type="evidence" value="ECO:0007669"/>
    <property type="project" value="InterPro"/>
</dbReference>
<dbReference type="SUPFAM" id="SSF52540">
    <property type="entry name" value="P-loop containing nucleoside triphosphate hydrolases"/>
    <property type="match status" value="1"/>
</dbReference>
<dbReference type="GO" id="GO:0003677">
    <property type="term" value="F:DNA binding"/>
    <property type="evidence" value="ECO:0007669"/>
    <property type="project" value="UniProtKB-UniRule"/>
</dbReference>
<comment type="subunit">
    <text evidence="7">Homodimer.</text>
</comment>
<comment type="subcellular location">
    <subcellularLocation>
        <location evidence="1 7">Cytoplasm</location>
    </subcellularLocation>
</comment>
<comment type="similarity">
    <text evidence="7">Belongs to the SMC family.</text>
</comment>
<evidence type="ECO:0000256" key="6">
    <source>
        <dbReference type="ARBA" id="ARBA00023125"/>
    </source>
</evidence>
<feature type="binding site" evidence="7">
    <location>
        <begin position="34"/>
        <end position="41"/>
    </location>
    <ligand>
        <name>ATP</name>
        <dbReference type="ChEBI" id="CHEBI:30616"/>
    </ligand>
</feature>
<evidence type="ECO:0000256" key="5">
    <source>
        <dbReference type="ARBA" id="ARBA00023054"/>
    </source>
</evidence>
<keyword evidence="5 7" id="KW-0175">Coiled coil</keyword>
<dbReference type="InterPro" id="IPR024704">
    <property type="entry name" value="SMC"/>
</dbReference>
<dbReference type="CDD" id="cd03278">
    <property type="entry name" value="ABC_SMC_barmotin"/>
    <property type="match status" value="1"/>
</dbReference>
<dbReference type="GO" id="GO:0030261">
    <property type="term" value="P:chromosome condensation"/>
    <property type="evidence" value="ECO:0007669"/>
    <property type="project" value="InterPro"/>
</dbReference>